<dbReference type="Pfam" id="PF00356">
    <property type="entry name" value="LacI"/>
    <property type="match status" value="1"/>
</dbReference>
<dbReference type="EMBL" id="CP054038">
    <property type="protein sequence ID" value="QKJ20519.1"/>
    <property type="molecule type" value="Genomic_DNA"/>
</dbReference>
<evidence type="ECO:0000256" key="2">
    <source>
        <dbReference type="ARBA" id="ARBA00023125"/>
    </source>
</evidence>
<dbReference type="InterPro" id="IPR010982">
    <property type="entry name" value="Lambda_DNA-bd_dom_sf"/>
</dbReference>
<keyword evidence="1" id="KW-0805">Transcription regulation</keyword>
<evidence type="ECO:0000256" key="3">
    <source>
        <dbReference type="ARBA" id="ARBA00023163"/>
    </source>
</evidence>
<dbReference type="InterPro" id="IPR028082">
    <property type="entry name" value="Peripla_BP_I"/>
</dbReference>
<dbReference type="InterPro" id="IPR000843">
    <property type="entry name" value="HTH_LacI"/>
</dbReference>
<dbReference type="InterPro" id="IPR046335">
    <property type="entry name" value="LacI/GalR-like_sensor"/>
</dbReference>
<sequence>MSDASTARGHATIQDVADAAGVSRAAVSKVLRNAYGVSPTMRQRVNAAIESLDYRPRVAARAMRGSTYTIGIEIPDFGNSFFTRVLFGAQSALTGTGYQLMIAPADPGPQEGARALEALLDRQVDGVVAVSPIVDQSSLERIARRTPVVMFGRHDESDFYDTVAADDERGAGELMRHLLELGHTRITHLSIGELGGSVERRTPHGIRLEMYRKEMARAGLVTHERVVRAAEGEEAAYLATVEELDGRERPTAILAGHDAHAIGALRAIMERESDVSVAGFDDIPIASHPGISLTTSRQPGEEMGARAMDMLLERLKGRTEAAHEIFEPSLVVRGSTKPPPP</sequence>
<dbReference type="PROSITE" id="PS00356">
    <property type="entry name" value="HTH_LACI_1"/>
    <property type="match status" value="1"/>
</dbReference>
<dbReference type="AlphaFoldDB" id="A0A7D4Q9D6"/>
<dbReference type="Gene3D" id="3.40.50.2300">
    <property type="match status" value="2"/>
</dbReference>
<protein>
    <submittedName>
        <fullName evidence="5">LacI family DNA-binding transcriptional regulator</fullName>
    </submittedName>
</protein>
<evidence type="ECO:0000313" key="5">
    <source>
        <dbReference type="EMBL" id="QKJ20519.1"/>
    </source>
</evidence>
<organism evidence="5 6">
    <name type="scientific">Microbacterium hominis</name>
    <dbReference type="NCBI Taxonomy" id="162426"/>
    <lineage>
        <taxon>Bacteria</taxon>
        <taxon>Bacillati</taxon>
        <taxon>Actinomycetota</taxon>
        <taxon>Actinomycetes</taxon>
        <taxon>Micrococcales</taxon>
        <taxon>Microbacteriaceae</taxon>
        <taxon>Microbacterium</taxon>
    </lineage>
</organism>
<dbReference type="PANTHER" id="PTHR30146:SF109">
    <property type="entry name" value="HTH-TYPE TRANSCRIPTIONAL REGULATOR GALS"/>
    <property type="match status" value="1"/>
</dbReference>
<dbReference type="SUPFAM" id="SSF47413">
    <property type="entry name" value="lambda repressor-like DNA-binding domains"/>
    <property type="match status" value="1"/>
</dbReference>
<dbReference type="PANTHER" id="PTHR30146">
    <property type="entry name" value="LACI-RELATED TRANSCRIPTIONAL REPRESSOR"/>
    <property type="match status" value="1"/>
</dbReference>
<reference evidence="5 6" key="1">
    <citation type="submission" date="2020-05" db="EMBL/GenBank/DDBJ databases">
        <title>Strain PA2F3 complete genome.</title>
        <authorList>
            <person name="Kim Y.-S."/>
            <person name="Kim S.-J."/>
            <person name="Jung H.-k."/>
            <person name="Kim S.-E."/>
            <person name="Kim K.-H."/>
        </authorList>
    </citation>
    <scope>NUCLEOTIDE SEQUENCE [LARGE SCALE GENOMIC DNA]</scope>
    <source>
        <strain evidence="5 6">PA2F3</strain>
    </source>
</reference>
<dbReference type="CDD" id="cd01392">
    <property type="entry name" value="HTH_LacI"/>
    <property type="match status" value="1"/>
</dbReference>
<dbReference type="Gene3D" id="1.10.260.40">
    <property type="entry name" value="lambda repressor-like DNA-binding domains"/>
    <property type="match status" value="1"/>
</dbReference>
<dbReference type="Proteomes" id="UP000502498">
    <property type="component" value="Chromosome"/>
</dbReference>
<feature type="domain" description="HTH lacI-type" evidence="4">
    <location>
        <begin position="11"/>
        <end position="65"/>
    </location>
</feature>
<dbReference type="GO" id="GO:0003700">
    <property type="term" value="F:DNA-binding transcription factor activity"/>
    <property type="evidence" value="ECO:0007669"/>
    <property type="project" value="TreeGrafter"/>
</dbReference>
<dbReference type="PROSITE" id="PS50932">
    <property type="entry name" value="HTH_LACI_2"/>
    <property type="match status" value="1"/>
</dbReference>
<dbReference type="Pfam" id="PF13377">
    <property type="entry name" value="Peripla_BP_3"/>
    <property type="match status" value="1"/>
</dbReference>
<evidence type="ECO:0000259" key="4">
    <source>
        <dbReference type="PROSITE" id="PS50932"/>
    </source>
</evidence>
<keyword evidence="2 5" id="KW-0238">DNA-binding</keyword>
<dbReference type="SUPFAM" id="SSF53822">
    <property type="entry name" value="Periplasmic binding protein-like I"/>
    <property type="match status" value="1"/>
</dbReference>
<name>A0A7D4Q9D6_9MICO</name>
<dbReference type="RefSeq" id="WP_172990944.1">
    <property type="nucleotide sequence ID" value="NZ_CP054038.1"/>
</dbReference>
<dbReference type="GO" id="GO:0000976">
    <property type="term" value="F:transcription cis-regulatory region binding"/>
    <property type="evidence" value="ECO:0007669"/>
    <property type="project" value="TreeGrafter"/>
</dbReference>
<evidence type="ECO:0000313" key="6">
    <source>
        <dbReference type="Proteomes" id="UP000502498"/>
    </source>
</evidence>
<dbReference type="SMART" id="SM00354">
    <property type="entry name" value="HTH_LACI"/>
    <property type="match status" value="1"/>
</dbReference>
<evidence type="ECO:0000256" key="1">
    <source>
        <dbReference type="ARBA" id="ARBA00023015"/>
    </source>
</evidence>
<keyword evidence="3" id="KW-0804">Transcription</keyword>
<gene>
    <name evidence="5" type="ORF">HQM25_14930</name>
</gene>
<accession>A0A7D4Q9D6</accession>
<proteinExistence type="predicted"/>
<dbReference type="CDD" id="cd06267">
    <property type="entry name" value="PBP1_LacI_sugar_binding-like"/>
    <property type="match status" value="1"/>
</dbReference>